<name>A0A366RQG4_9HYPO</name>
<evidence type="ECO:0000313" key="2">
    <source>
        <dbReference type="Proteomes" id="UP000253153"/>
    </source>
</evidence>
<proteinExistence type="predicted"/>
<accession>A0A366RQG4</accession>
<evidence type="ECO:0008006" key="3">
    <source>
        <dbReference type="Google" id="ProtNLM"/>
    </source>
</evidence>
<dbReference type="GeneID" id="41995350"/>
<sequence length="139" mass="15757">MTPSTNWTSSRETLERGLESVLVGDPTTTRSDLEKYFTPTYTSLVDGKSVNFEEFVQHMEHLRKITTAISVKSSHYLRDGNQLAERHIATVEFANKPTAKFEVFMIATVNEDGRIENLVETLRQFEGLEEDKDLGSARA</sequence>
<evidence type="ECO:0000313" key="1">
    <source>
        <dbReference type="EMBL" id="RBR18768.1"/>
    </source>
</evidence>
<dbReference type="AlphaFoldDB" id="A0A366RQG4"/>
<protein>
    <recommendedName>
        <fullName evidence="3">SnoaL-like domain-containing protein</fullName>
    </recommendedName>
</protein>
<gene>
    <name evidence="1" type="ORF">FIESC28_05909</name>
</gene>
<dbReference type="Proteomes" id="UP000253153">
    <property type="component" value="Unassembled WGS sequence"/>
</dbReference>
<dbReference type="OrthoDB" id="2947043at2759"/>
<keyword evidence="2" id="KW-1185">Reference proteome</keyword>
<dbReference type="EMBL" id="QKXC01000121">
    <property type="protein sequence ID" value="RBR18768.1"/>
    <property type="molecule type" value="Genomic_DNA"/>
</dbReference>
<comment type="caution">
    <text evidence="1">The sequence shown here is derived from an EMBL/GenBank/DDBJ whole genome shotgun (WGS) entry which is preliminary data.</text>
</comment>
<reference evidence="1 2" key="1">
    <citation type="submission" date="2018-06" db="EMBL/GenBank/DDBJ databases">
        <title>Fusarium incarnatum-equiseti species complex species 28.</title>
        <authorList>
            <person name="Gardiner D.M."/>
        </authorList>
    </citation>
    <scope>NUCLEOTIDE SEQUENCE [LARGE SCALE GENOMIC DNA]</scope>
    <source>
        <strain evidence="1 2">FIESC_28</strain>
    </source>
</reference>
<organism evidence="1 2">
    <name type="scientific">Fusarium coffeatum</name>
    <dbReference type="NCBI Taxonomy" id="231269"/>
    <lineage>
        <taxon>Eukaryota</taxon>
        <taxon>Fungi</taxon>
        <taxon>Dikarya</taxon>
        <taxon>Ascomycota</taxon>
        <taxon>Pezizomycotina</taxon>
        <taxon>Sordariomycetes</taxon>
        <taxon>Hypocreomycetidae</taxon>
        <taxon>Hypocreales</taxon>
        <taxon>Nectriaceae</taxon>
        <taxon>Fusarium</taxon>
        <taxon>Fusarium incarnatum-equiseti species complex</taxon>
    </lineage>
</organism>
<dbReference type="RefSeq" id="XP_031015915.1">
    <property type="nucleotide sequence ID" value="XM_031160054.1"/>
</dbReference>